<accession>C6I0R9</accession>
<sequence>MAREHPLTNGRLFVSFDPSGSIRELTYPHVGKESHVGGRICRIGLSSVAGFEWITPEHVLSREYESRAPVVRTRIVLHSLPSLSFLLTDWVDTNDDILYRHLRVENASETEIPLRIFFHFDMDIANSDIGNTASYLSDHGAMLHYKDHFYFLMTTLDGDRPRIDGYACGTRHAHREGTWRDAEDGELGGNPIAQGAVDSVYAVWLTVPPGGVVERTSVLVAASSYGRATDLLSRVVASPPSLSLSRCRSFYDFWLDTPVTCSNRLPESYLKLMRHSLFILKNHMSANGAIVAAVDSDSLSLSRDTYSYLWPRDGAIIAHALDMAGFGDLTRRFYDLLPGLLSREGFLLHKYHPSLSPGSSWHPSGVPGTPEFPIQEDETALSIWAFERHIERYRDIDSLYGLYRSFVLPSAHFLAGFRSSASGLPCPSYDLWEERAGIWTFTVATVIAGLFSASRMARRFGDTSFAQEFEKIAGSMKESLAERLFDPGPQTFLRGLKLEANGSLSPDPVPDSSLSALFWLDIFSPQDTRLAPAMEHLFRRLTLPEGGVIRYANDSYYRENPAHPGNPWIIATLWKARWLIRTVPDPLHSENVRALLDWVVERAAGSGMLAEQYHPRTLEVRSASPLTWSHAEWVLTMVELCQTSPEKHPWDDGH</sequence>
<name>C6I0R9_9BACT</name>
<dbReference type="SUPFAM" id="SSF48208">
    <property type="entry name" value="Six-hairpin glycosidases"/>
    <property type="match status" value="1"/>
</dbReference>
<evidence type="ECO:0000259" key="1">
    <source>
        <dbReference type="Pfam" id="PF00723"/>
    </source>
</evidence>
<keyword evidence="3" id="KW-1185">Reference proteome</keyword>
<protein>
    <submittedName>
        <fullName evidence="2">Glycoside hydrolase, family 15</fullName>
    </submittedName>
</protein>
<feature type="domain" description="GH15-like" evidence="1">
    <location>
        <begin position="427"/>
        <end position="634"/>
    </location>
</feature>
<evidence type="ECO:0000313" key="3">
    <source>
        <dbReference type="Proteomes" id="UP000009374"/>
    </source>
</evidence>
<dbReference type="GO" id="GO:0005975">
    <property type="term" value="P:carbohydrate metabolic process"/>
    <property type="evidence" value="ECO:0007669"/>
    <property type="project" value="InterPro"/>
</dbReference>
<evidence type="ECO:0000313" key="2">
    <source>
        <dbReference type="EMBL" id="EES51519.1"/>
    </source>
</evidence>
<dbReference type="GO" id="GO:0004553">
    <property type="term" value="F:hydrolase activity, hydrolyzing O-glycosyl compounds"/>
    <property type="evidence" value="ECO:0007669"/>
    <property type="project" value="UniProtKB-ARBA"/>
</dbReference>
<dbReference type="InterPro" id="IPR008928">
    <property type="entry name" value="6-hairpin_glycosidase_sf"/>
</dbReference>
<dbReference type="Proteomes" id="UP000009374">
    <property type="component" value="Unassembled WGS sequence"/>
</dbReference>
<dbReference type="EMBL" id="GG693888">
    <property type="protein sequence ID" value="EES51519.1"/>
    <property type="molecule type" value="Genomic_DNA"/>
</dbReference>
<dbReference type="PANTHER" id="PTHR31616:SF13">
    <property type="entry name" value="GLUCAN 1,4-ALPHA-GLUCOSIDASE"/>
    <property type="match status" value="1"/>
</dbReference>
<dbReference type="Pfam" id="PF00723">
    <property type="entry name" value="Glyco_hydro_15"/>
    <property type="match status" value="1"/>
</dbReference>
<reference evidence="2 3" key="1">
    <citation type="journal article" date="2009" name="Appl. Environ. Microbiol.">
        <title>Community genomic and proteomic analyses of chemoautotrophic iron-oxidizing "Leptospirillum rubarum" (Group II) and "Leptospirillum ferrodiazotrophum" (Group III) bacteria in acid mine drainage biofilms.</title>
        <authorList>
            <person name="Goltsman D.S."/>
            <person name="Denef V.J."/>
            <person name="Singer S.W."/>
            <person name="VerBerkmoes N.C."/>
            <person name="Lefsrud M."/>
            <person name="Mueller R.S."/>
            <person name="Dick G.J."/>
            <person name="Sun C.L."/>
            <person name="Wheeler K.E."/>
            <person name="Zemla A."/>
            <person name="Baker B.J."/>
            <person name="Hauser L."/>
            <person name="Land M."/>
            <person name="Shah M.B."/>
            <person name="Thelen M.P."/>
            <person name="Hettich R.L."/>
            <person name="Banfield J.F."/>
        </authorList>
    </citation>
    <scope>NUCLEOTIDE SEQUENCE [LARGE SCALE GENOMIC DNA]</scope>
</reference>
<keyword evidence="2" id="KW-0378">Hydrolase</keyword>
<dbReference type="AlphaFoldDB" id="C6I0R9"/>
<proteinExistence type="predicted"/>
<dbReference type="InterPro" id="IPR011613">
    <property type="entry name" value="GH15-like"/>
</dbReference>
<dbReference type="InterPro" id="IPR012341">
    <property type="entry name" value="6hp_glycosidase-like_sf"/>
</dbReference>
<dbReference type="Gene3D" id="1.50.10.10">
    <property type="match status" value="1"/>
</dbReference>
<organism evidence="2 3">
    <name type="scientific">Leptospirillum ferrodiazotrophum</name>
    <dbReference type="NCBI Taxonomy" id="412449"/>
    <lineage>
        <taxon>Bacteria</taxon>
        <taxon>Pseudomonadati</taxon>
        <taxon>Nitrospirota</taxon>
        <taxon>Nitrospiria</taxon>
        <taxon>Nitrospirales</taxon>
        <taxon>Nitrospiraceae</taxon>
        <taxon>Leptospirillum</taxon>
    </lineage>
</organism>
<dbReference type="PANTHER" id="PTHR31616">
    <property type="entry name" value="TREHALASE"/>
    <property type="match status" value="1"/>
</dbReference>
<gene>
    <name evidence="2" type="ORF">UBAL3_95950017</name>
</gene>